<organism evidence="2 3">
    <name type="scientific">Bimuria novae-zelandiae CBS 107.79</name>
    <dbReference type="NCBI Taxonomy" id="1447943"/>
    <lineage>
        <taxon>Eukaryota</taxon>
        <taxon>Fungi</taxon>
        <taxon>Dikarya</taxon>
        <taxon>Ascomycota</taxon>
        <taxon>Pezizomycotina</taxon>
        <taxon>Dothideomycetes</taxon>
        <taxon>Pleosporomycetidae</taxon>
        <taxon>Pleosporales</taxon>
        <taxon>Massarineae</taxon>
        <taxon>Didymosphaeriaceae</taxon>
        <taxon>Bimuria</taxon>
    </lineage>
</organism>
<evidence type="ECO:0000256" key="1">
    <source>
        <dbReference type="SAM" id="MobiDB-lite"/>
    </source>
</evidence>
<dbReference type="AlphaFoldDB" id="A0A6A5V8M9"/>
<protein>
    <submittedName>
        <fullName evidence="2">Uncharacterized protein</fullName>
    </submittedName>
</protein>
<dbReference type="EMBL" id="ML976683">
    <property type="protein sequence ID" value="KAF1973010.1"/>
    <property type="molecule type" value="Genomic_DNA"/>
</dbReference>
<keyword evidence="3" id="KW-1185">Reference proteome</keyword>
<proteinExistence type="predicted"/>
<accession>A0A6A5V8M9</accession>
<evidence type="ECO:0000313" key="3">
    <source>
        <dbReference type="Proteomes" id="UP000800036"/>
    </source>
</evidence>
<reference evidence="2" key="1">
    <citation type="journal article" date="2020" name="Stud. Mycol.">
        <title>101 Dothideomycetes genomes: a test case for predicting lifestyles and emergence of pathogens.</title>
        <authorList>
            <person name="Haridas S."/>
            <person name="Albert R."/>
            <person name="Binder M."/>
            <person name="Bloem J."/>
            <person name="Labutti K."/>
            <person name="Salamov A."/>
            <person name="Andreopoulos B."/>
            <person name="Baker S."/>
            <person name="Barry K."/>
            <person name="Bills G."/>
            <person name="Bluhm B."/>
            <person name="Cannon C."/>
            <person name="Castanera R."/>
            <person name="Culley D."/>
            <person name="Daum C."/>
            <person name="Ezra D."/>
            <person name="Gonzalez J."/>
            <person name="Henrissat B."/>
            <person name="Kuo A."/>
            <person name="Liang C."/>
            <person name="Lipzen A."/>
            <person name="Lutzoni F."/>
            <person name="Magnuson J."/>
            <person name="Mondo S."/>
            <person name="Nolan M."/>
            <person name="Ohm R."/>
            <person name="Pangilinan J."/>
            <person name="Park H.-J."/>
            <person name="Ramirez L."/>
            <person name="Alfaro M."/>
            <person name="Sun H."/>
            <person name="Tritt A."/>
            <person name="Yoshinaga Y."/>
            <person name="Zwiers L.-H."/>
            <person name="Turgeon B."/>
            <person name="Goodwin S."/>
            <person name="Spatafora J."/>
            <person name="Crous P."/>
            <person name="Grigoriev I."/>
        </authorList>
    </citation>
    <scope>NUCLEOTIDE SEQUENCE</scope>
    <source>
        <strain evidence="2">CBS 107.79</strain>
    </source>
</reference>
<gene>
    <name evidence="2" type="ORF">BU23DRAFT_465950</name>
</gene>
<feature type="region of interest" description="Disordered" evidence="1">
    <location>
        <begin position="45"/>
        <end position="73"/>
    </location>
</feature>
<name>A0A6A5V8M9_9PLEO</name>
<sequence>IRGQTFTPRTVKGGWRKTGLSPFYPKQVITPLRAQEAARATKEATAAVDCVQEPSTPTWQSSNEEDGDSVPAVLRCLSPPTHSRLLRQLLGAMGTPLFTELSQPF</sequence>
<evidence type="ECO:0000313" key="2">
    <source>
        <dbReference type="EMBL" id="KAF1973010.1"/>
    </source>
</evidence>
<dbReference type="Proteomes" id="UP000800036">
    <property type="component" value="Unassembled WGS sequence"/>
</dbReference>
<feature type="non-terminal residue" evidence="2">
    <location>
        <position position="1"/>
    </location>
</feature>
<feature type="compositionally biased region" description="Polar residues" evidence="1">
    <location>
        <begin position="53"/>
        <end position="62"/>
    </location>
</feature>